<dbReference type="EMBL" id="JAKNGE010000032">
    <property type="protein sequence ID" value="MCG4748106.1"/>
    <property type="molecule type" value="Genomic_DNA"/>
</dbReference>
<evidence type="ECO:0000313" key="9">
    <source>
        <dbReference type="Proteomes" id="UP000669239"/>
    </source>
</evidence>
<evidence type="ECO:0000256" key="3">
    <source>
        <dbReference type="ARBA" id="ARBA00022723"/>
    </source>
</evidence>
<keyword evidence="3" id="KW-0479">Metal-binding</keyword>
<dbReference type="GO" id="GO:0046872">
    <property type="term" value="F:metal ion binding"/>
    <property type="evidence" value="ECO:0007669"/>
    <property type="project" value="UniProtKB-KW"/>
</dbReference>
<evidence type="ECO:0000313" key="7">
    <source>
        <dbReference type="EMBL" id="MCG4748106.1"/>
    </source>
</evidence>
<evidence type="ECO:0000313" key="10">
    <source>
        <dbReference type="Proteomes" id="UP001299608"/>
    </source>
</evidence>
<dbReference type="InterPro" id="IPR020843">
    <property type="entry name" value="ER"/>
</dbReference>
<organism evidence="7 10">
    <name type="scientific">Enterocloster aldenensis</name>
    <dbReference type="NCBI Taxonomy" id="358742"/>
    <lineage>
        <taxon>Bacteria</taxon>
        <taxon>Bacillati</taxon>
        <taxon>Bacillota</taxon>
        <taxon>Clostridia</taxon>
        <taxon>Lachnospirales</taxon>
        <taxon>Lachnospiraceae</taxon>
        <taxon>Enterocloster</taxon>
    </lineage>
</organism>
<reference evidence="8" key="2">
    <citation type="submission" date="2020-02" db="EMBL/GenBank/DDBJ databases">
        <authorList>
            <person name="Littmann E."/>
            <person name="Sorbara M."/>
        </authorList>
    </citation>
    <scope>NUCLEOTIDE SEQUENCE</scope>
    <source>
        <strain evidence="8">MSK.1.17</strain>
    </source>
</reference>
<dbReference type="InterPro" id="IPR036291">
    <property type="entry name" value="NAD(P)-bd_dom_sf"/>
</dbReference>
<accession>A0AAW5C3P9</accession>
<dbReference type="InterPro" id="IPR045306">
    <property type="entry name" value="SDH-like"/>
</dbReference>
<evidence type="ECO:0000256" key="5">
    <source>
        <dbReference type="ARBA" id="ARBA00023002"/>
    </source>
</evidence>
<comment type="caution">
    <text evidence="7">The sequence shown here is derived from an EMBL/GenBank/DDBJ whole genome shotgun (WGS) entry which is preliminary data.</text>
</comment>
<dbReference type="Pfam" id="PF08240">
    <property type="entry name" value="ADH_N"/>
    <property type="match status" value="1"/>
</dbReference>
<dbReference type="Proteomes" id="UP000669239">
    <property type="component" value="Unassembled WGS sequence"/>
</dbReference>
<dbReference type="Proteomes" id="UP001299608">
    <property type="component" value="Unassembled WGS sequence"/>
</dbReference>
<gene>
    <name evidence="8" type="ORF">G5B36_06105</name>
    <name evidence="7" type="ORF">L0N08_22050</name>
</gene>
<dbReference type="SMART" id="SM00829">
    <property type="entry name" value="PKS_ER"/>
    <property type="match status" value="1"/>
</dbReference>
<keyword evidence="5" id="KW-0560">Oxidoreductase</keyword>
<reference evidence="8 9" key="1">
    <citation type="journal article" date="2020" name="Cell Host Microbe">
        <title>Functional and Genomic Variation between Human-Derived Isolates of Lachnospiraceae Reveals Inter- and Intra-Species Diversity.</title>
        <authorList>
            <person name="Sorbara M.T."/>
            <person name="Littmann E.R."/>
            <person name="Fontana E."/>
            <person name="Moody T.U."/>
            <person name="Kohout C.E."/>
            <person name="Gjonbalaj M."/>
            <person name="Eaton V."/>
            <person name="Seok R."/>
            <person name="Leiner I.M."/>
            <person name="Pamer E.G."/>
        </authorList>
    </citation>
    <scope>NUCLEOTIDE SEQUENCE [LARGE SCALE GENOMIC DNA]</scope>
    <source>
        <strain evidence="8 9">MSK.1.17</strain>
    </source>
</reference>
<evidence type="ECO:0000313" key="8">
    <source>
        <dbReference type="EMBL" id="NSJ48272.1"/>
    </source>
</evidence>
<dbReference type="EMBL" id="JAAITT010000006">
    <property type="protein sequence ID" value="NSJ48272.1"/>
    <property type="molecule type" value="Genomic_DNA"/>
</dbReference>
<dbReference type="RefSeq" id="WP_165641647.1">
    <property type="nucleotide sequence ID" value="NZ_JAAITT010000006.1"/>
</dbReference>
<comment type="similarity">
    <text evidence="2">Belongs to the zinc-containing alcohol dehydrogenase family.</text>
</comment>
<feature type="domain" description="Enoyl reductase (ER)" evidence="6">
    <location>
        <begin position="11"/>
        <end position="341"/>
    </location>
</feature>
<comment type="cofactor">
    <cofactor evidence="1">
        <name>Zn(2+)</name>
        <dbReference type="ChEBI" id="CHEBI:29105"/>
    </cofactor>
</comment>
<sequence length="346" mass="37876">MMNKAALLLENRKIKIGDSDMPDLRPGYVKVKVEYCGICGSDVHFYSYGEPEFPDVYPFILGHEFAGTVVEVDDEVTDLKVGDRVCVEPGTFCGKCEWCKKGKYNLCKNMEFLSAPRTLGAMREYITHPAELCFKLPDHVSSLEGALVEPLAVGMSSVIRSGIHVGDSAVVLGSGCIGLVTIMSLKAAGVTDITAVDLYDIRLKKALELGATRAINTKDKDAVAEILKYYDGIGPDYVFETAGSRYTAESSVYICKKGGTIMQVGNVVGETSMNLQKMCDKELTLMTTFRYRNAYPVCIDAIAAGRIHVKDIISKIYPFDAAMQAFEDCINNKQTMVKAVLKVSEG</sequence>
<dbReference type="PANTHER" id="PTHR43161:SF9">
    <property type="entry name" value="SORBITOL DEHYDROGENASE"/>
    <property type="match status" value="1"/>
</dbReference>
<evidence type="ECO:0000259" key="6">
    <source>
        <dbReference type="SMART" id="SM00829"/>
    </source>
</evidence>
<dbReference type="InterPro" id="IPR013149">
    <property type="entry name" value="ADH-like_C"/>
</dbReference>
<dbReference type="GO" id="GO:0016616">
    <property type="term" value="F:oxidoreductase activity, acting on the CH-OH group of donors, NAD or NADP as acceptor"/>
    <property type="evidence" value="ECO:0007669"/>
    <property type="project" value="InterPro"/>
</dbReference>
<dbReference type="SUPFAM" id="SSF50129">
    <property type="entry name" value="GroES-like"/>
    <property type="match status" value="1"/>
</dbReference>
<dbReference type="CDD" id="cd05285">
    <property type="entry name" value="sorbitol_DH"/>
    <property type="match status" value="1"/>
</dbReference>
<dbReference type="Pfam" id="PF00107">
    <property type="entry name" value="ADH_zinc_N"/>
    <property type="match status" value="1"/>
</dbReference>
<keyword evidence="9" id="KW-1185">Reference proteome</keyword>
<keyword evidence="4" id="KW-0862">Zinc</keyword>
<proteinExistence type="inferred from homology"/>
<dbReference type="AlphaFoldDB" id="A0AAW5C3P9"/>
<evidence type="ECO:0000256" key="4">
    <source>
        <dbReference type="ARBA" id="ARBA00022833"/>
    </source>
</evidence>
<protein>
    <submittedName>
        <fullName evidence="7">NAD(P)-dependent alcohol dehydrogenase</fullName>
    </submittedName>
</protein>
<reference evidence="7" key="3">
    <citation type="submission" date="2022-01" db="EMBL/GenBank/DDBJ databases">
        <title>Collection of gut derived symbiotic bacterial strains cultured from healthy donors.</title>
        <authorList>
            <person name="Lin H."/>
            <person name="Kohout C."/>
            <person name="Waligurski E."/>
            <person name="Pamer E.G."/>
        </authorList>
    </citation>
    <scope>NUCLEOTIDE SEQUENCE</scope>
    <source>
        <strain evidence="7">DFI.6.55</strain>
    </source>
</reference>
<dbReference type="InterPro" id="IPR013154">
    <property type="entry name" value="ADH-like_N"/>
</dbReference>
<evidence type="ECO:0000256" key="1">
    <source>
        <dbReference type="ARBA" id="ARBA00001947"/>
    </source>
</evidence>
<dbReference type="Gene3D" id="3.90.180.10">
    <property type="entry name" value="Medium-chain alcohol dehydrogenases, catalytic domain"/>
    <property type="match status" value="1"/>
</dbReference>
<name>A0AAW5C3P9_9FIRM</name>
<evidence type="ECO:0000256" key="2">
    <source>
        <dbReference type="ARBA" id="ARBA00008072"/>
    </source>
</evidence>
<dbReference type="SUPFAM" id="SSF51735">
    <property type="entry name" value="NAD(P)-binding Rossmann-fold domains"/>
    <property type="match status" value="1"/>
</dbReference>
<dbReference type="Gene3D" id="3.40.50.720">
    <property type="entry name" value="NAD(P)-binding Rossmann-like Domain"/>
    <property type="match status" value="1"/>
</dbReference>
<dbReference type="InterPro" id="IPR011032">
    <property type="entry name" value="GroES-like_sf"/>
</dbReference>
<dbReference type="PANTHER" id="PTHR43161">
    <property type="entry name" value="SORBITOL DEHYDROGENASE"/>
    <property type="match status" value="1"/>
</dbReference>